<keyword evidence="2" id="KW-1185">Reference proteome</keyword>
<evidence type="ECO:0000313" key="1">
    <source>
        <dbReference type="EMBL" id="MED6244206.1"/>
    </source>
</evidence>
<protein>
    <submittedName>
        <fullName evidence="1">Uncharacterized protein</fullName>
    </submittedName>
</protein>
<dbReference type="PROSITE" id="PS51257">
    <property type="entry name" value="PROKAR_LIPOPROTEIN"/>
    <property type="match status" value="1"/>
</dbReference>
<proteinExistence type="predicted"/>
<gene>
    <name evidence="1" type="ORF">ATANTOWER_031330</name>
</gene>
<evidence type="ECO:0000313" key="2">
    <source>
        <dbReference type="Proteomes" id="UP001345963"/>
    </source>
</evidence>
<name>A0ABU7B105_9TELE</name>
<comment type="caution">
    <text evidence="1">The sequence shown here is derived from an EMBL/GenBank/DDBJ whole genome shotgun (WGS) entry which is preliminary data.</text>
</comment>
<sequence>MRVGMCDCDCSVFVSGWVLGCSLSWISLAPPSNVEPISSLLHSLPVAGVSAHLCIGGSRCLGLGALMCAGSLPVAGCQGLGPLALSGLCLGVMCPRVLGLWVHGWICSYVEPGGGPPGVPVLWGAFGCLWLRSPPCLS</sequence>
<reference evidence="1 2" key="1">
    <citation type="submission" date="2021-07" db="EMBL/GenBank/DDBJ databases">
        <authorList>
            <person name="Palmer J.M."/>
        </authorList>
    </citation>
    <scope>NUCLEOTIDE SEQUENCE [LARGE SCALE GENOMIC DNA]</scope>
    <source>
        <strain evidence="1 2">AT_MEX2019</strain>
        <tissue evidence="1">Muscle</tissue>
    </source>
</reference>
<organism evidence="1 2">
    <name type="scientific">Ataeniobius toweri</name>
    <dbReference type="NCBI Taxonomy" id="208326"/>
    <lineage>
        <taxon>Eukaryota</taxon>
        <taxon>Metazoa</taxon>
        <taxon>Chordata</taxon>
        <taxon>Craniata</taxon>
        <taxon>Vertebrata</taxon>
        <taxon>Euteleostomi</taxon>
        <taxon>Actinopterygii</taxon>
        <taxon>Neopterygii</taxon>
        <taxon>Teleostei</taxon>
        <taxon>Neoteleostei</taxon>
        <taxon>Acanthomorphata</taxon>
        <taxon>Ovalentaria</taxon>
        <taxon>Atherinomorphae</taxon>
        <taxon>Cyprinodontiformes</taxon>
        <taxon>Goodeidae</taxon>
        <taxon>Ataeniobius</taxon>
    </lineage>
</organism>
<accession>A0ABU7B105</accession>
<dbReference type="Proteomes" id="UP001345963">
    <property type="component" value="Unassembled WGS sequence"/>
</dbReference>
<dbReference type="EMBL" id="JAHUTI010039426">
    <property type="protein sequence ID" value="MED6244206.1"/>
    <property type="molecule type" value="Genomic_DNA"/>
</dbReference>